<protein>
    <submittedName>
        <fullName evidence="2">Uncharacterized protein</fullName>
    </submittedName>
</protein>
<name>A0A0G4HT56_9ALVE</name>
<dbReference type="EMBL" id="CDMZ01003780">
    <property type="protein sequence ID" value="CEM47561.1"/>
    <property type="molecule type" value="Genomic_DNA"/>
</dbReference>
<feature type="region of interest" description="Disordered" evidence="1">
    <location>
        <begin position="1016"/>
        <end position="1058"/>
    </location>
</feature>
<feature type="region of interest" description="Disordered" evidence="1">
    <location>
        <begin position="347"/>
        <end position="371"/>
    </location>
</feature>
<feature type="region of interest" description="Disordered" evidence="1">
    <location>
        <begin position="245"/>
        <end position="304"/>
    </location>
</feature>
<dbReference type="VEuPathDB" id="CryptoDB:Cvel_8396"/>
<organism evidence="2">
    <name type="scientific">Chromera velia CCMP2878</name>
    <dbReference type="NCBI Taxonomy" id="1169474"/>
    <lineage>
        <taxon>Eukaryota</taxon>
        <taxon>Sar</taxon>
        <taxon>Alveolata</taxon>
        <taxon>Colpodellida</taxon>
        <taxon>Chromeraceae</taxon>
        <taxon>Chromera</taxon>
    </lineage>
</organism>
<reference evidence="2" key="1">
    <citation type="submission" date="2014-11" db="EMBL/GenBank/DDBJ databases">
        <authorList>
            <person name="Otto D Thomas"/>
            <person name="Naeem Raeece"/>
        </authorList>
    </citation>
    <scope>NUCLEOTIDE SEQUENCE</scope>
</reference>
<feature type="compositionally biased region" description="Basic and acidic residues" evidence="1">
    <location>
        <begin position="354"/>
        <end position="371"/>
    </location>
</feature>
<accession>A0A0G4HT56</accession>
<evidence type="ECO:0000313" key="2">
    <source>
        <dbReference type="EMBL" id="CEM47561.1"/>
    </source>
</evidence>
<gene>
    <name evidence="2" type="ORF">Cvel_8396</name>
</gene>
<evidence type="ECO:0000256" key="1">
    <source>
        <dbReference type="SAM" id="MobiDB-lite"/>
    </source>
</evidence>
<feature type="region of interest" description="Disordered" evidence="1">
    <location>
        <begin position="806"/>
        <end position="840"/>
    </location>
</feature>
<feature type="compositionally biased region" description="Basic and acidic residues" evidence="1">
    <location>
        <begin position="1022"/>
        <end position="1033"/>
    </location>
</feature>
<feature type="compositionally biased region" description="Low complexity" evidence="1">
    <location>
        <begin position="295"/>
        <end position="304"/>
    </location>
</feature>
<dbReference type="AlphaFoldDB" id="A0A0G4HT56"/>
<proteinExistence type="predicted"/>
<sequence>MRSLSALLIVSGGVKERALLFPKHHGKVKGGGHRTVRFLQNPLQTLIYDEPVAQRERSRERVVWEDHIFGKKSSDTKEENDFELQPIADLLEDRAVKVSKSLTLSERERLNHQKHPPLLPYCTHLPVASNPYVMMREESVAANSLVVWQNHLVDRLNGTVLDVDENLLNEITRRKKRDGSAEEEVKTRRSVLTALRRTHKRYAWQDKKTKLEKEGDSLARKIALTFLGGAGGMGLEGLGMTPAGKGGVPSVGRGGGETGAVSGSLETKVGGESDSPPPSLVSLDEGEKKAETETASEQSVDSSSASSLFASARKLSSSQANSNFDAFRRRLHSADSDVPVLSRSATTKLKSKQRGGERMGGEGGDVRLKERGMDGPSYFEGIYGGIILRPGNPMPLMDLSPSTISDMSVVRFSRLLDWTFVAAPLKNTEALDLSEFAVKLKNGTEMRVRDVFTHLEFDTQLTKLEHQRDAAQIVTIEGWAKECNTTVEDLKDLIIRVHSVKRLMKGPEKLEAQYREKKVRAREMADEFHQLRAVGFLGSLERIRVAAEERMMRPLTKEELGHFIGCPWDTFSQMMARCQSLLDQIVQSKENFLHELANEFRDRIEGESFESAIDRGRDAMRRFYKDLPMTQFTRSEIESALRTKIMSALLFMPVQTELDLQGRVISKESHESSKVKSKIRKFEKEFKEKNGRLPFMSEVRQELQLTHAQVVAASGRLSGKGLDDEAYAKKSKGGGKTFYEEITTFDTDADLHKEIDIAAKSGIKKKKLKRALAYMPDMTDEERQLIALTKGLKVVNRTEVEELEKAQAANATSTLEAAGDAKENGKEREEQAASHEPLPVLTSVQKQALRSMGIEPDTADSELLRAAVDSLNGGGAFGFASVMSLEALSDAAASSSSSSSLSSSDGKGEKEEEGDEGGGTNRTAQALVEPERKKVNALFEVSESGEPELTAIEAAQTLGIVSVEARGLLLAEDQRKVDTMLLQANAKMRAYILGKYLHSMSSKELAKALDDPTGQLIAQHVGQKDTKQREKQKAKNYAKTRKSRRKFGGGSTMGKRVG</sequence>
<feature type="compositionally biased region" description="Gly residues" evidence="1">
    <location>
        <begin position="245"/>
        <end position="258"/>
    </location>
</feature>
<feature type="compositionally biased region" description="Basic and acidic residues" evidence="1">
    <location>
        <begin position="819"/>
        <end position="833"/>
    </location>
</feature>
<feature type="compositionally biased region" description="Low complexity" evidence="1">
    <location>
        <begin position="892"/>
        <end position="905"/>
    </location>
</feature>
<feature type="region of interest" description="Disordered" evidence="1">
    <location>
        <begin position="892"/>
        <end position="929"/>
    </location>
</feature>
<feature type="compositionally biased region" description="Basic residues" evidence="1">
    <location>
        <begin position="1034"/>
        <end position="1047"/>
    </location>
</feature>